<gene>
    <name evidence="2" type="ORF">FOL46_004258</name>
    <name evidence="3" type="ORF">FOZ60_017196</name>
    <name evidence="1" type="ORF">FOZ61_004394</name>
    <name evidence="4" type="ORF">FOZ62_004483</name>
    <name evidence="5" type="ORF">FOZ63_031972</name>
</gene>
<reference evidence="9" key="2">
    <citation type="submission" date="2024-06" db="PDB data bank">
        <title>Perkinsus marinus Respiratory supercomplex CII2CIII2CIV2 in c1 sate.</title>
        <authorList>
            <person name="Wu F."/>
            <person name="Amunts A."/>
        </authorList>
    </citation>
    <scope>STRUCTURE BY ELECTRON MICROSCOPY (2.50 ANGSTROMS) OF 21-136</scope>
</reference>
<dbReference type="EMBL" id="JABAHT010000250">
    <property type="protein sequence ID" value="KAF4659917.1"/>
    <property type="molecule type" value="Genomic_DNA"/>
</dbReference>
<evidence type="ECO:0007829" key="9">
    <source>
        <dbReference type="PDB" id="9FQ7"/>
    </source>
</evidence>
<protein>
    <submittedName>
        <fullName evidence="4">Uncharacterized protein</fullName>
    </submittedName>
</protein>
<reference evidence="10" key="3">
    <citation type="submission" date="2024-07" db="PDB data bank">
        <title>Perkinsus marinus respiratory supercomplex CII2CIII2CIV2 in an intermediate state.</title>
        <authorList>
            <person name="Wu F."/>
            <person name="Amunts A."/>
        </authorList>
    </citation>
    <scope>STRUCTURE BY ELECTRON MICROSCOPY (2.20 ANGSTROMS) OF 21-136</scope>
</reference>
<evidence type="ECO:0000313" key="6">
    <source>
        <dbReference type="Proteomes" id="UP000541610"/>
    </source>
</evidence>
<dbReference type="Proteomes" id="UP000553632">
    <property type="component" value="Unassembled WGS sequence"/>
</dbReference>
<dbReference type="Proteomes" id="UP000541610">
    <property type="component" value="Unassembled WGS sequence"/>
</dbReference>
<dbReference type="OMA" id="QDFKQQC"/>
<dbReference type="AlphaFoldDB" id="A0A7J6R9U3"/>
<dbReference type="EMBL" id="JABANP010000096">
    <property type="protein sequence ID" value="KAF4690588.1"/>
    <property type="molecule type" value="Genomic_DNA"/>
</dbReference>
<dbReference type="OrthoDB" id="346528at2759"/>
<dbReference type="EMBL" id="JABANM010023725">
    <property type="protein sequence ID" value="KAF4717414.1"/>
    <property type="molecule type" value="Genomic_DNA"/>
</dbReference>
<sequence>MLIRSASAAIPRRGIQVRRLGNAARGPPLYDLPGNFRYAKEFFTKPAISYGEFHQQCSSLRIFVCAGTIGYMLLSFTIWPCRSSYWQNWAFWRVPGNIMHHFSKRSGSIFLDEPLKRTIDVPKTYAHLIATRRLPGEGLEEEEGED</sequence>
<comment type="caution">
    <text evidence="4">The sequence shown here is derived from an EMBL/GenBank/DDBJ whole genome shotgun (WGS) entry which is preliminary data.</text>
</comment>
<evidence type="ECO:0000313" key="2">
    <source>
        <dbReference type="EMBL" id="KAF4664398.1"/>
    </source>
</evidence>
<dbReference type="Proteomes" id="UP000572268">
    <property type="component" value="Unassembled WGS sequence"/>
</dbReference>
<evidence type="ECO:0000313" key="1">
    <source>
        <dbReference type="EMBL" id="KAF4659917.1"/>
    </source>
</evidence>
<organism evidence="4 8">
    <name type="scientific">Perkinsus olseni</name>
    <name type="common">Perkinsus atlanticus</name>
    <dbReference type="NCBI Taxonomy" id="32597"/>
    <lineage>
        <taxon>Eukaryota</taxon>
        <taxon>Sar</taxon>
        <taxon>Alveolata</taxon>
        <taxon>Perkinsozoa</taxon>
        <taxon>Perkinsea</taxon>
        <taxon>Perkinsida</taxon>
        <taxon>Perkinsidae</taxon>
        <taxon>Perkinsus</taxon>
    </lineage>
</organism>
<accession>A0A7J6R9U3</accession>
<dbReference type="EMBL" id="JABANO010009236">
    <property type="protein sequence ID" value="KAF4747207.1"/>
    <property type="molecule type" value="Genomic_DNA"/>
</dbReference>
<keyword evidence="7" id="KW-1185">Reference proteome</keyword>
<evidence type="ECO:0000313" key="7">
    <source>
        <dbReference type="Proteomes" id="UP000553632"/>
    </source>
</evidence>
<dbReference type="PDB" id="9FZL">
    <property type="method" value="EM"/>
    <property type="resolution" value="2.20 A"/>
    <property type="chains" value="2R/2r=21-136"/>
</dbReference>
<keyword evidence="9 10" id="KW-0002">3D-structure</keyword>
<evidence type="ECO:0000313" key="4">
    <source>
        <dbReference type="EMBL" id="KAF4717414.1"/>
    </source>
</evidence>
<name>A0A7J6R9U3_PEROL</name>
<dbReference type="EMBL" id="JABANN010000261">
    <property type="protein sequence ID" value="KAF4664398.1"/>
    <property type="molecule type" value="Genomic_DNA"/>
</dbReference>
<reference evidence="6 7" key="1">
    <citation type="submission" date="2020-04" db="EMBL/GenBank/DDBJ databases">
        <title>Perkinsus olseni comparative genomics.</title>
        <authorList>
            <person name="Bogema D.R."/>
        </authorList>
    </citation>
    <scope>NUCLEOTIDE SEQUENCE [LARGE SCALE GENOMIC DNA]</scope>
    <source>
        <strain evidence="3">00978-12</strain>
        <strain evidence="1">ATCC PRA-179</strain>
        <strain evidence="4">ATCC PRA-205</strain>
        <strain evidence="5 7">ATCC PRA-207</strain>
        <strain evidence="2">ATCC PRA-31</strain>
    </source>
</reference>
<dbReference type="Proteomes" id="UP000574390">
    <property type="component" value="Unassembled WGS sequence"/>
</dbReference>
<dbReference type="Proteomes" id="UP000570595">
    <property type="component" value="Unassembled WGS sequence"/>
</dbReference>
<evidence type="ECO:0000313" key="3">
    <source>
        <dbReference type="EMBL" id="KAF4690588.1"/>
    </source>
</evidence>
<proteinExistence type="evidence at protein level"/>
<evidence type="ECO:0007829" key="10">
    <source>
        <dbReference type="PDB" id="9FZL"/>
    </source>
</evidence>
<dbReference type="PDB" id="9FQ7">
    <property type="method" value="EM"/>
    <property type="resolution" value="2.50 A"/>
    <property type="chains" value="2R/2r=21-136"/>
</dbReference>
<evidence type="ECO:0000313" key="8">
    <source>
        <dbReference type="Proteomes" id="UP000574390"/>
    </source>
</evidence>
<evidence type="ECO:0000313" key="5">
    <source>
        <dbReference type="EMBL" id="KAF4747207.1"/>
    </source>
</evidence>